<sequence length="454" mass="48251">MYDLVVVGAGPYGLSVASHAAAAGLRLRVLGRPMASWRDHMPRGMFLKSEPGASALSDPESAHTLTAYCADRGIEVGHGRPLPLDTFTEYGTWFGSRAAPPAEDLTVTRVAPHQSGFRIRTAEGEQLTTRAVALAVGVLPFAHRPAALRGLPGDLASHSTHHRDLSRFRGQDVTVVGAGQAALETAALLAEAGAEPRVVARAPRLNWNTPPKPLDRGRLGGLLDPHSALGTGWPTWVWSRHPGAVRRLPTALRLHIARNALGPAGAWWLRERFEPVVPTLLGHTITAADRTAGGIRRVGNGPGSRVRLWLRAADGTARTLETDHVVAATGFAPELFRLGLLDSTLRETLRRVGESDGPWLGHDFESSHPGLFFAGLLTAPSFGPAMRFVHGAGFTAPRLVAGVCRHVAARRAAEATRATGGTGQSPRVAVPRSATREPAAGETQTPGREVKASR</sequence>
<gene>
    <name evidence="6" type="ORF">AN217_17945</name>
</gene>
<dbReference type="Gene3D" id="3.50.50.60">
    <property type="entry name" value="FAD/NAD(P)-binding domain"/>
    <property type="match status" value="1"/>
</dbReference>
<dbReference type="PATRIC" id="fig|943816.4.peg.3078"/>
<protein>
    <submittedName>
        <fullName evidence="6">Dimethylaniline monooxygenase</fullName>
    </submittedName>
</protein>
<dbReference type="Pfam" id="PF07992">
    <property type="entry name" value="Pyr_redox_2"/>
    <property type="match status" value="1"/>
</dbReference>
<evidence type="ECO:0000259" key="5">
    <source>
        <dbReference type="Pfam" id="PF07992"/>
    </source>
</evidence>
<keyword evidence="6" id="KW-0503">Monooxygenase</keyword>
<dbReference type="InterPro" id="IPR023753">
    <property type="entry name" value="FAD/NAD-binding_dom"/>
</dbReference>
<dbReference type="GO" id="GO:0004497">
    <property type="term" value="F:monooxygenase activity"/>
    <property type="evidence" value="ECO:0007669"/>
    <property type="project" value="UniProtKB-KW"/>
</dbReference>
<comment type="caution">
    <text evidence="6">The sequence shown here is derived from an EMBL/GenBank/DDBJ whole genome shotgun (WGS) entry which is preliminary data.</text>
</comment>
<dbReference type="PRINTS" id="PR00469">
    <property type="entry name" value="PNDRDTASEII"/>
</dbReference>
<evidence type="ECO:0000256" key="1">
    <source>
        <dbReference type="ARBA" id="ARBA00022630"/>
    </source>
</evidence>
<keyword evidence="2" id="KW-0560">Oxidoreductase</keyword>
<dbReference type="PANTHER" id="PTHR48105">
    <property type="entry name" value="THIOREDOXIN REDUCTASE 1-RELATED-RELATED"/>
    <property type="match status" value="1"/>
</dbReference>
<organism evidence="6 7">
    <name type="scientific">Streptomyces qinglanensis</name>
    <dbReference type="NCBI Taxonomy" id="943816"/>
    <lineage>
        <taxon>Bacteria</taxon>
        <taxon>Bacillati</taxon>
        <taxon>Actinomycetota</taxon>
        <taxon>Actinomycetes</taxon>
        <taxon>Kitasatosporales</taxon>
        <taxon>Streptomycetaceae</taxon>
        <taxon>Streptomyces</taxon>
    </lineage>
</organism>
<dbReference type="InterPro" id="IPR050097">
    <property type="entry name" value="Ferredoxin-NADP_redctase_2"/>
</dbReference>
<dbReference type="PRINTS" id="PR00368">
    <property type="entry name" value="FADPNR"/>
</dbReference>
<dbReference type="InterPro" id="IPR036188">
    <property type="entry name" value="FAD/NAD-bd_sf"/>
</dbReference>
<evidence type="ECO:0000313" key="7">
    <source>
        <dbReference type="Proteomes" id="UP000175829"/>
    </source>
</evidence>
<comment type="catalytic activity">
    <reaction evidence="3">
        <text>[thioredoxin]-dithiol + NADP(+) = [thioredoxin]-disulfide + NADPH + H(+)</text>
        <dbReference type="Rhea" id="RHEA:20345"/>
        <dbReference type="Rhea" id="RHEA-COMP:10698"/>
        <dbReference type="Rhea" id="RHEA-COMP:10700"/>
        <dbReference type="ChEBI" id="CHEBI:15378"/>
        <dbReference type="ChEBI" id="CHEBI:29950"/>
        <dbReference type="ChEBI" id="CHEBI:50058"/>
        <dbReference type="ChEBI" id="CHEBI:57783"/>
        <dbReference type="ChEBI" id="CHEBI:58349"/>
        <dbReference type="EC" id="1.8.1.9"/>
    </reaction>
</comment>
<feature type="region of interest" description="Disordered" evidence="4">
    <location>
        <begin position="414"/>
        <end position="454"/>
    </location>
</feature>
<evidence type="ECO:0000313" key="6">
    <source>
        <dbReference type="EMBL" id="OEU99383.1"/>
    </source>
</evidence>
<evidence type="ECO:0000256" key="3">
    <source>
        <dbReference type="ARBA" id="ARBA00048132"/>
    </source>
</evidence>
<dbReference type="RefSeq" id="WP_175488506.1">
    <property type="nucleotide sequence ID" value="NZ_LJGV01000022.1"/>
</dbReference>
<keyword evidence="1" id="KW-0285">Flavoprotein</keyword>
<feature type="domain" description="FAD/NAD(P)-binding" evidence="5">
    <location>
        <begin position="2"/>
        <end position="206"/>
    </location>
</feature>
<accession>A0A1E7K636</accession>
<proteinExistence type="predicted"/>
<dbReference type="GO" id="GO:0004791">
    <property type="term" value="F:thioredoxin-disulfide reductase (NADPH) activity"/>
    <property type="evidence" value="ECO:0007669"/>
    <property type="project" value="UniProtKB-EC"/>
</dbReference>
<dbReference type="SUPFAM" id="SSF51905">
    <property type="entry name" value="FAD/NAD(P)-binding domain"/>
    <property type="match status" value="1"/>
</dbReference>
<dbReference type="Proteomes" id="UP000175829">
    <property type="component" value="Unassembled WGS sequence"/>
</dbReference>
<reference evidence="6 7" key="1">
    <citation type="journal article" date="2016" name="Front. Microbiol.">
        <title>Comparative Genomics Analysis of Streptomyces Species Reveals Their Adaptation to the Marine Environment and Their Diversity at the Genomic Level.</title>
        <authorList>
            <person name="Tian X."/>
            <person name="Zhang Z."/>
            <person name="Yang T."/>
            <person name="Chen M."/>
            <person name="Li J."/>
            <person name="Chen F."/>
            <person name="Yang J."/>
            <person name="Li W."/>
            <person name="Zhang B."/>
            <person name="Zhang Z."/>
            <person name="Wu J."/>
            <person name="Zhang C."/>
            <person name="Long L."/>
            <person name="Xiao J."/>
        </authorList>
    </citation>
    <scope>NUCLEOTIDE SEQUENCE [LARGE SCALE GENOMIC DNA]</scope>
    <source>
        <strain evidence="6 7">SCSIO M10379</strain>
    </source>
</reference>
<evidence type="ECO:0000256" key="4">
    <source>
        <dbReference type="SAM" id="MobiDB-lite"/>
    </source>
</evidence>
<dbReference type="AlphaFoldDB" id="A0A1E7K636"/>
<name>A0A1E7K636_9ACTN</name>
<evidence type="ECO:0000256" key="2">
    <source>
        <dbReference type="ARBA" id="ARBA00023002"/>
    </source>
</evidence>
<dbReference type="EMBL" id="LJGV01000022">
    <property type="protein sequence ID" value="OEU99383.1"/>
    <property type="molecule type" value="Genomic_DNA"/>
</dbReference>